<dbReference type="AlphaFoldDB" id="A0A5N0TG61"/>
<dbReference type="Proteomes" id="UP000325372">
    <property type="component" value="Unassembled WGS sequence"/>
</dbReference>
<gene>
    <name evidence="1" type="ORF">F3N42_03740</name>
</gene>
<dbReference type="RefSeq" id="WP_150863036.1">
    <property type="nucleotide sequence ID" value="NZ_VYXP01000002.1"/>
</dbReference>
<comment type="caution">
    <text evidence="1">The sequence shown here is derived from an EMBL/GenBank/DDBJ whole genome shotgun (WGS) entry which is preliminary data.</text>
</comment>
<evidence type="ECO:0000313" key="2">
    <source>
        <dbReference type="Proteomes" id="UP000325372"/>
    </source>
</evidence>
<name>A0A5N0TG61_9GAMM</name>
<evidence type="ECO:0000313" key="1">
    <source>
        <dbReference type="EMBL" id="KAA9133474.1"/>
    </source>
</evidence>
<dbReference type="InterPro" id="IPR011051">
    <property type="entry name" value="RmlC_Cupin_sf"/>
</dbReference>
<organism evidence="1 2">
    <name type="scientific">Marinihelvus fidelis</name>
    <dbReference type="NCBI Taxonomy" id="2613842"/>
    <lineage>
        <taxon>Bacteria</taxon>
        <taxon>Pseudomonadati</taxon>
        <taxon>Pseudomonadota</taxon>
        <taxon>Gammaproteobacteria</taxon>
        <taxon>Chromatiales</taxon>
        <taxon>Wenzhouxiangellaceae</taxon>
        <taxon>Marinihelvus</taxon>
    </lineage>
</organism>
<sequence>MRRFYSWLIKRVSKRAPDFVVGGHENPYLLRWWVIPRNRFFNVYLHLFLRDDDDRALHDHPWANCSVLLRGSYTEHTIAAGGIHRREVLKPGAVRFRWSGKFAHRVELHDGSCWTLFITGPVYRHWGFHCPEKGWVHWKEFTAAEDPGSVGAGCD</sequence>
<protein>
    <recommendedName>
        <fullName evidence="3">Cupin domain-containing protein</fullName>
    </recommendedName>
</protein>
<accession>A0A5N0TG61</accession>
<dbReference type="SUPFAM" id="SSF51182">
    <property type="entry name" value="RmlC-like cupins"/>
    <property type="match status" value="1"/>
</dbReference>
<evidence type="ECO:0008006" key="3">
    <source>
        <dbReference type="Google" id="ProtNLM"/>
    </source>
</evidence>
<proteinExistence type="predicted"/>
<keyword evidence="2" id="KW-1185">Reference proteome</keyword>
<dbReference type="EMBL" id="VYXP01000002">
    <property type="protein sequence ID" value="KAA9133474.1"/>
    <property type="molecule type" value="Genomic_DNA"/>
</dbReference>
<reference evidence="1 2" key="1">
    <citation type="submission" date="2019-09" db="EMBL/GenBank/DDBJ databases">
        <title>Wenzhouxiangella sp. Genome sequencing and assembly.</title>
        <authorList>
            <person name="Zhang R."/>
        </authorList>
    </citation>
    <scope>NUCLEOTIDE SEQUENCE [LARGE SCALE GENOMIC DNA]</scope>
    <source>
        <strain evidence="1 2">W260</strain>
    </source>
</reference>